<comment type="caution">
    <text evidence="1">The sequence shown here is derived from an EMBL/GenBank/DDBJ whole genome shotgun (WGS) entry which is preliminary data.</text>
</comment>
<dbReference type="EMBL" id="AZFT01000031">
    <property type="protein sequence ID" value="KRL86098.1"/>
    <property type="molecule type" value="Genomic_DNA"/>
</dbReference>
<dbReference type="AlphaFoldDB" id="A0A0R1U534"/>
<gene>
    <name evidence="1" type="ORF">FC32_GL001952</name>
</gene>
<sequence length="81" mass="8887">MLLDSLLGMSVLLLVVTLVCISTNEFSKLENTAYHQLLAAQALLNKSEQSAQTLSSDKIRKEGISVTAYDGKKVQLFISEK</sequence>
<dbReference type="STRING" id="1423724.FC32_GL001952"/>
<evidence type="ECO:0000313" key="1">
    <source>
        <dbReference type="EMBL" id="KRL86098.1"/>
    </source>
</evidence>
<keyword evidence="2" id="KW-1185">Reference proteome</keyword>
<accession>A0A0R1U534</accession>
<proteinExistence type="predicted"/>
<reference evidence="1 2" key="1">
    <citation type="journal article" date="2015" name="Genome Announc.">
        <title>Expanding the biotechnology potential of lactobacilli through comparative genomics of 213 strains and associated genera.</title>
        <authorList>
            <person name="Sun Z."/>
            <person name="Harris H.M."/>
            <person name="McCann A."/>
            <person name="Guo C."/>
            <person name="Argimon S."/>
            <person name="Zhang W."/>
            <person name="Yang X."/>
            <person name="Jeffery I.B."/>
            <person name="Cooney J.C."/>
            <person name="Kagawa T.F."/>
            <person name="Liu W."/>
            <person name="Song Y."/>
            <person name="Salvetti E."/>
            <person name="Wrobel A."/>
            <person name="Rasinkangas P."/>
            <person name="Parkhill J."/>
            <person name="Rea M.C."/>
            <person name="O'Sullivan O."/>
            <person name="Ritari J."/>
            <person name="Douillard F.P."/>
            <person name="Paul Ross R."/>
            <person name="Yang R."/>
            <person name="Briner A.E."/>
            <person name="Felis G.E."/>
            <person name="de Vos W.M."/>
            <person name="Barrangou R."/>
            <person name="Klaenhammer T.R."/>
            <person name="Caufield P.W."/>
            <person name="Cui Y."/>
            <person name="Zhang H."/>
            <person name="O'Toole P.W."/>
        </authorList>
    </citation>
    <scope>NUCLEOTIDE SEQUENCE [LARGE SCALE GENOMIC DNA]</scope>
    <source>
        <strain evidence="1 2">DSM 16634</strain>
    </source>
</reference>
<dbReference type="Proteomes" id="UP000051324">
    <property type="component" value="Unassembled WGS sequence"/>
</dbReference>
<protein>
    <submittedName>
        <fullName evidence="1">Uncharacterized protein</fullName>
    </submittedName>
</protein>
<dbReference type="PATRIC" id="fig|1423724.4.peg.2036"/>
<evidence type="ECO:0000313" key="2">
    <source>
        <dbReference type="Proteomes" id="UP000051324"/>
    </source>
</evidence>
<name>A0A0R1U534_9LACO</name>
<organism evidence="1 2">
    <name type="scientific">Ligilactobacillus apodemi DSM 16634 = JCM 16172</name>
    <dbReference type="NCBI Taxonomy" id="1423724"/>
    <lineage>
        <taxon>Bacteria</taxon>
        <taxon>Bacillati</taxon>
        <taxon>Bacillota</taxon>
        <taxon>Bacilli</taxon>
        <taxon>Lactobacillales</taxon>
        <taxon>Lactobacillaceae</taxon>
        <taxon>Ligilactobacillus</taxon>
    </lineage>
</organism>